<name>A0A0F9MGR9_9ZZZZ</name>
<proteinExistence type="predicted"/>
<comment type="caution">
    <text evidence="1">The sequence shown here is derived from an EMBL/GenBank/DDBJ whole genome shotgun (WGS) entry which is preliminary data.</text>
</comment>
<dbReference type="AlphaFoldDB" id="A0A0F9MGR9"/>
<gene>
    <name evidence="1" type="ORF">LCGC14_1075380</name>
</gene>
<evidence type="ECO:0000313" key="1">
    <source>
        <dbReference type="EMBL" id="KKN06620.1"/>
    </source>
</evidence>
<reference evidence="1" key="1">
    <citation type="journal article" date="2015" name="Nature">
        <title>Complex archaea that bridge the gap between prokaryotes and eukaryotes.</title>
        <authorList>
            <person name="Spang A."/>
            <person name="Saw J.H."/>
            <person name="Jorgensen S.L."/>
            <person name="Zaremba-Niedzwiedzka K."/>
            <person name="Martijn J."/>
            <person name="Lind A.E."/>
            <person name="van Eijk R."/>
            <person name="Schleper C."/>
            <person name="Guy L."/>
            <person name="Ettema T.J."/>
        </authorList>
    </citation>
    <scope>NUCLEOTIDE SEQUENCE</scope>
</reference>
<protein>
    <submittedName>
        <fullName evidence="1">Uncharacterized protein</fullName>
    </submittedName>
</protein>
<sequence length="376" mass="44697">MDLNKSKENPLVWLYVTPKSDIESIIGSVDSILLKLGYEIRTLILSSNYNLFEVIESTVINNFKYDRDELGKDIYSFKLFKKFKGRKKVRESRFIIFKHSNPNIYILITHENYSVFHYDILSFINKFYPKIARTFINSEYMKEIFYNLEKSIKEIKIRIMRLSTQSRITNKEAKKTYESEIKWTDISFKEMFENVEENDEWIKSVYFTFIRSKNILSEEFKDFLDIACQISRDGIFKCDGNFGFFYKTIINDIVNKAINDKELLSNRQRKKEENFKPKPIVIEYKIDIFRDKNQNRRLIEVLQGIPYSSLSVAHANPYLNCSFVDFKDGSSYDIWILSNNEITIIPQMRSTYASIERLSHHIFIGLREGLIKDYSI</sequence>
<dbReference type="EMBL" id="LAZR01004667">
    <property type="protein sequence ID" value="KKN06620.1"/>
    <property type="molecule type" value="Genomic_DNA"/>
</dbReference>
<organism evidence="1">
    <name type="scientific">marine sediment metagenome</name>
    <dbReference type="NCBI Taxonomy" id="412755"/>
    <lineage>
        <taxon>unclassified sequences</taxon>
        <taxon>metagenomes</taxon>
        <taxon>ecological metagenomes</taxon>
    </lineage>
</organism>
<accession>A0A0F9MGR9</accession>